<comment type="caution">
    <text evidence="2">The sequence shown here is derived from an EMBL/GenBank/DDBJ whole genome shotgun (WGS) entry which is preliminary data.</text>
</comment>
<evidence type="ECO:0000313" key="3">
    <source>
        <dbReference type="Proteomes" id="UP001066276"/>
    </source>
</evidence>
<evidence type="ECO:0000256" key="1">
    <source>
        <dbReference type="SAM" id="MobiDB-lite"/>
    </source>
</evidence>
<organism evidence="2 3">
    <name type="scientific">Pleurodeles waltl</name>
    <name type="common">Iberian ribbed newt</name>
    <dbReference type="NCBI Taxonomy" id="8319"/>
    <lineage>
        <taxon>Eukaryota</taxon>
        <taxon>Metazoa</taxon>
        <taxon>Chordata</taxon>
        <taxon>Craniata</taxon>
        <taxon>Vertebrata</taxon>
        <taxon>Euteleostomi</taxon>
        <taxon>Amphibia</taxon>
        <taxon>Batrachia</taxon>
        <taxon>Caudata</taxon>
        <taxon>Salamandroidea</taxon>
        <taxon>Salamandridae</taxon>
        <taxon>Pleurodelinae</taxon>
        <taxon>Pleurodeles</taxon>
    </lineage>
</organism>
<name>A0AAV7MBP3_PLEWA</name>
<evidence type="ECO:0000313" key="2">
    <source>
        <dbReference type="EMBL" id="KAJ1100736.1"/>
    </source>
</evidence>
<dbReference type="EMBL" id="JANPWB010000014">
    <property type="protein sequence ID" value="KAJ1100736.1"/>
    <property type="molecule type" value="Genomic_DNA"/>
</dbReference>
<protein>
    <submittedName>
        <fullName evidence="2">Uncharacterized protein</fullName>
    </submittedName>
</protein>
<proteinExistence type="predicted"/>
<feature type="compositionally biased region" description="Polar residues" evidence="1">
    <location>
        <begin position="129"/>
        <end position="140"/>
    </location>
</feature>
<feature type="region of interest" description="Disordered" evidence="1">
    <location>
        <begin position="128"/>
        <end position="151"/>
    </location>
</feature>
<reference evidence="2" key="1">
    <citation type="journal article" date="2022" name="bioRxiv">
        <title>Sequencing and chromosome-scale assembly of the giantPleurodeles waltlgenome.</title>
        <authorList>
            <person name="Brown T."/>
            <person name="Elewa A."/>
            <person name="Iarovenko S."/>
            <person name="Subramanian E."/>
            <person name="Araus A.J."/>
            <person name="Petzold A."/>
            <person name="Susuki M."/>
            <person name="Suzuki K.-i.T."/>
            <person name="Hayashi T."/>
            <person name="Toyoda A."/>
            <person name="Oliveira C."/>
            <person name="Osipova E."/>
            <person name="Leigh N.D."/>
            <person name="Simon A."/>
            <person name="Yun M.H."/>
        </authorList>
    </citation>
    <scope>NUCLEOTIDE SEQUENCE</scope>
    <source>
        <strain evidence="2">20211129_DDA</strain>
        <tissue evidence="2">Liver</tissue>
    </source>
</reference>
<sequence>MAERRMLWEQATAELFNDTRDSNVPPGAHTRTTSNIINQLEKARILELKKWWEMTSLTKYIENGRVPWGLRILILPTLGDMDSDLLEEWRTQTAECSFKLMETLITQAKRLMDEQIIKTEQLTKELEKTANQQDVSNQLTKMEERIKNKEE</sequence>
<dbReference type="Proteomes" id="UP001066276">
    <property type="component" value="Chromosome 10"/>
</dbReference>
<accession>A0AAV7MBP3</accession>
<gene>
    <name evidence="2" type="ORF">NDU88_005817</name>
</gene>
<feature type="compositionally biased region" description="Basic and acidic residues" evidence="1">
    <location>
        <begin position="141"/>
        <end position="151"/>
    </location>
</feature>
<keyword evidence="3" id="KW-1185">Reference proteome</keyword>
<dbReference type="AlphaFoldDB" id="A0AAV7MBP3"/>